<name>A0ABW6AAJ3_9BACT</name>
<dbReference type="InterPro" id="IPR012910">
    <property type="entry name" value="Plug_dom"/>
</dbReference>
<evidence type="ECO:0000256" key="2">
    <source>
        <dbReference type="ARBA" id="ARBA00023136"/>
    </source>
</evidence>
<dbReference type="Gene3D" id="2.170.130.10">
    <property type="entry name" value="TonB-dependent receptor, plug domain"/>
    <property type="match status" value="1"/>
</dbReference>
<gene>
    <name evidence="5" type="ORF">ACFS6H_18420</name>
</gene>
<protein>
    <submittedName>
        <fullName evidence="5">SusC/RagA family TonB-linked outer membrane protein</fullName>
    </submittedName>
</protein>
<dbReference type="Gene3D" id="2.40.170.20">
    <property type="entry name" value="TonB-dependent receptor, beta-barrel domain"/>
    <property type="match status" value="1"/>
</dbReference>
<dbReference type="RefSeq" id="WP_386102523.1">
    <property type="nucleotide sequence ID" value="NZ_JBHUOZ010000003.1"/>
</dbReference>
<dbReference type="SUPFAM" id="SSF56935">
    <property type="entry name" value="Porins"/>
    <property type="match status" value="1"/>
</dbReference>
<feature type="domain" description="TonB-dependent receptor plug" evidence="4">
    <location>
        <begin position="77"/>
        <end position="192"/>
    </location>
</feature>
<sequence>MGKITDFRSGVIKGISVFSIALLSSQLSMGQNPVKDTANVNDTTYSLTTVTGVTLEGVNSDILNEYKRLRLNNILFQPYISLQQMLKGNAAGVYVQEPSGEPGTEQNIFVRGIATPLLSKRELFDNQAAVFVNGIPLSLEKPFAYDIQQYDFNRIGTATNLLSVIHNENIESIEVIKDPARLAALGPIAANGAIWILTKNAKSGKSEISVNGYYGYAVKEVVTPINAAYENRFRLPYYDKFGTIDDRYAYPAYLQDSSNSDYYGRANWTDLYYQNGGLYNVDLSLTGGTDRANFRFFGAATKNSGNADNTSLNRYMASFAINVAPLKWLTVSTMINATLMDRFRNRNFRDRLAETRYIPDISNPLAPNKSVYASYLDLYDRMTKDDNRNNAVQGYFAIAADLKQFKFNSRIAFDYNEATRDVFYPTQLMEGNNFVSNYFGYNQRIVISNTLGYNLAFSKVSNLLLEAGQNYQADINKFDYAYAYNGPNNFIKLNIVNGSTSNEAYLTPVGFRVYYFPSKSQSSLASFFGRATYSYNNLFQLTGIVRRDGSSALQPDNRWRTNVAGSIRTFLKDVLFENNKAVSAFNAYVSYANMGHVFSDDRFSRGPNLRPDLSFTGNPTLATYNGFPALTRPYNTGWVGYGIPWMYSDNISGGVELGLFGNRVFANVEVYSRTTKNQLIPVPVPLEWGYTGAYSSGLSVNNSGIDVSVSADIIRPTNSNNISWSVNGNMNYNRNELKALPKGLDELVIGSTKLQVGKPIDAFWVYTNEGIYNTDAEVPVNPVTGNRLSIKGVTFKAGDARWKDVNGDFKIDENDKELSGNYLPKITGGFGSTFRYKSLSLNFQFYFALGHKVLNQYAANRLDFINNDSRDNINAIKEITFWEEKTDLGSYPFYNPWSDAIPYRADQTLFLQDASFMKLRSASLHYDILFNAKKKRAAFSKAEVYLSGTNLFTITKFNGDDPELVQYNGVYNGTGLPIPKMVIIGLKLDIVK</sequence>
<dbReference type="NCBIfam" id="TIGR04056">
    <property type="entry name" value="OMP_RagA_SusC"/>
    <property type="match status" value="1"/>
</dbReference>
<keyword evidence="6" id="KW-1185">Reference proteome</keyword>
<dbReference type="InterPro" id="IPR036942">
    <property type="entry name" value="Beta-barrel_TonB_sf"/>
</dbReference>
<comment type="subcellular location">
    <subcellularLocation>
        <location evidence="1">Cell outer membrane</location>
    </subcellularLocation>
</comment>
<organism evidence="5 6">
    <name type="scientific">Terrimonas rubra</name>
    <dbReference type="NCBI Taxonomy" id="1035890"/>
    <lineage>
        <taxon>Bacteria</taxon>
        <taxon>Pseudomonadati</taxon>
        <taxon>Bacteroidota</taxon>
        <taxon>Chitinophagia</taxon>
        <taxon>Chitinophagales</taxon>
        <taxon>Chitinophagaceae</taxon>
        <taxon>Terrimonas</taxon>
    </lineage>
</organism>
<evidence type="ECO:0000256" key="3">
    <source>
        <dbReference type="ARBA" id="ARBA00023237"/>
    </source>
</evidence>
<evidence type="ECO:0000313" key="6">
    <source>
        <dbReference type="Proteomes" id="UP001597511"/>
    </source>
</evidence>
<keyword evidence="2" id="KW-0472">Membrane</keyword>
<evidence type="ECO:0000256" key="1">
    <source>
        <dbReference type="ARBA" id="ARBA00004442"/>
    </source>
</evidence>
<comment type="caution">
    <text evidence="5">The sequence shown here is derived from an EMBL/GenBank/DDBJ whole genome shotgun (WGS) entry which is preliminary data.</text>
</comment>
<dbReference type="Pfam" id="PF07715">
    <property type="entry name" value="Plug"/>
    <property type="match status" value="1"/>
</dbReference>
<reference evidence="6" key="1">
    <citation type="journal article" date="2019" name="Int. J. Syst. Evol. Microbiol.">
        <title>The Global Catalogue of Microorganisms (GCM) 10K type strain sequencing project: providing services to taxonomists for standard genome sequencing and annotation.</title>
        <authorList>
            <consortium name="The Broad Institute Genomics Platform"/>
            <consortium name="The Broad Institute Genome Sequencing Center for Infectious Disease"/>
            <person name="Wu L."/>
            <person name="Ma J."/>
        </authorList>
    </citation>
    <scope>NUCLEOTIDE SEQUENCE [LARGE SCALE GENOMIC DNA]</scope>
    <source>
        <strain evidence="6">KCTC 23299</strain>
    </source>
</reference>
<dbReference type="EMBL" id="JBHUOZ010000003">
    <property type="protein sequence ID" value="MFD2921701.1"/>
    <property type="molecule type" value="Genomic_DNA"/>
</dbReference>
<keyword evidence="3" id="KW-0998">Cell outer membrane</keyword>
<accession>A0ABW6AAJ3</accession>
<evidence type="ECO:0000259" key="4">
    <source>
        <dbReference type="Pfam" id="PF07715"/>
    </source>
</evidence>
<proteinExistence type="predicted"/>
<dbReference type="Proteomes" id="UP001597511">
    <property type="component" value="Unassembled WGS sequence"/>
</dbReference>
<evidence type="ECO:0000313" key="5">
    <source>
        <dbReference type="EMBL" id="MFD2921701.1"/>
    </source>
</evidence>
<dbReference type="InterPro" id="IPR023996">
    <property type="entry name" value="TonB-dep_OMP_SusC/RagA"/>
</dbReference>
<dbReference type="InterPro" id="IPR037066">
    <property type="entry name" value="Plug_dom_sf"/>
</dbReference>